<keyword evidence="1" id="KW-0472">Membrane</keyword>
<evidence type="ECO:0000256" key="1">
    <source>
        <dbReference type="SAM" id="Phobius"/>
    </source>
</evidence>
<proteinExistence type="predicted"/>
<reference evidence="2" key="1">
    <citation type="submission" date="2021-06" db="EMBL/GenBank/DDBJ databases">
        <authorList>
            <person name="Kallberg Y."/>
            <person name="Tangrot J."/>
            <person name="Rosling A."/>
        </authorList>
    </citation>
    <scope>NUCLEOTIDE SEQUENCE</scope>
    <source>
        <strain evidence="2">MA453B</strain>
    </source>
</reference>
<evidence type="ECO:0000313" key="2">
    <source>
        <dbReference type="EMBL" id="CAG8722171.1"/>
    </source>
</evidence>
<keyword evidence="1" id="KW-1133">Transmembrane helix</keyword>
<feature type="transmembrane region" description="Helical" evidence="1">
    <location>
        <begin position="202"/>
        <end position="222"/>
    </location>
</feature>
<organism evidence="2 3">
    <name type="scientific">Dentiscutata erythropus</name>
    <dbReference type="NCBI Taxonomy" id="1348616"/>
    <lineage>
        <taxon>Eukaryota</taxon>
        <taxon>Fungi</taxon>
        <taxon>Fungi incertae sedis</taxon>
        <taxon>Mucoromycota</taxon>
        <taxon>Glomeromycotina</taxon>
        <taxon>Glomeromycetes</taxon>
        <taxon>Diversisporales</taxon>
        <taxon>Gigasporaceae</taxon>
        <taxon>Dentiscutata</taxon>
    </lineage>
</organism>
<gene>
    <name evidence="2" type="ORF">DERYTH_LOCUS14408</name>
</gene>
<dbReference type="OrthoDB" id="2403806at2759"/>
<accession>A0A9N9I631</accession>
<keyword evidence="1" id="KW-0812">Transmembrane</keyword>
<name>A0A9N9I631_9GLOM</name>
<dbReference type="Proteomes" id="UP000789405">
    <property type="component" value="Unassembled WGS sequence"/>
</dbReference>
<evidence type="ECO:0000313" key="3">
    <source>
        <dbReference type="Proteomes" id="UP000789405"/>
    </source>
</evidence>
<dbReference type="EMBL" id="CAJVPY010010836">
    <property type="protein sequence ID" value="CAG8722171.1"/>
    <property type="molecule type" value="Genomic_DNA"/>
</dbReference>
<sequence length="315" mass="36318">MSFLADGNGNIQDFDSNSCEISSNKSNCIYFRFNSSLQFHHDSALMSFNITLAPALSTTNVSFNLSEYLYPDPPFRKFNLDSTLKLKYDPSSVNFSKIGISDHQLYVKFDAMVVNNNSYTDISYPSFLFEPGDCSVINLSPTIKGSYYDNMGRFMGYQNEKSQFHLNPTITTLPKLTDGRQIQFAVIQRQYLRHEMQSSHSMANIGGFYVALSSIYVLLFGMSKLSPCLKRKLAKRYVAFSGIPLSQKVSNRRNDATLEDRVQMLETMLQDYYLDNYQWELLKKSVLKYDRLQRQYDQMTNFQNQKIIDSDSEVN</sequence>
<comment type="caution">
    <text evidence="2">The sequence shown here is derived from an EMBL/GenBank/DDBJ whole genome shotgun (WGS) entry which is preliminary data.</text>
</comment>
<dbReference type="AlphaFoldDB" id="A0A9N9I631"/>
<keyword evidence="3" id="KW-1185">Reference proteome</keyword>
<protein>
    <submittedName>
        <fullName evidence="2">18658_t:CDS:1</fullName>
    </submittedName>
</protein>